<proteinExistence type="predicted"/>
<dbReference type="Proteomes" id="UP000614200">
    <property type="component" value="Unassembled WGS sequence"/>
</dbReference>
<gene>
    <name evidence="1" type="ORF">ISU02_11580</name>
</gene>
<accession>A0ABR9ZVW9</accession>
<sequence>MKQFLTREDVDKILGVDPNERIPTPEEMKLIIEEVKKATEEKGRNAEALSKPEMDAILKKLGLENVRIYTEEEILSNKRRG</sequence>
<protein>
    <submittedName>
        <fullName evidence="1">Uncharacterized protein</fullName>
    </submittedName>
</protein>
<reference evidence="1 2" key="1">
    <citation type="submission" date="2020-11" db="EMBL/GenBank/DDBJ databases">
        <title>Fusibacter basophilias sp. nov.</title>
        <authorList>
            <person name="Qiu D."/>
        </authorList>
    </citation>
    <scope>NUCLEOTIDE SEQUENCE [LARGE SCALE GENOMIC DNA]</scope>
    <source>
        <strain evidence="1 2">Q10-2</strain>
    </source>
</reference>
<comment type="caution">
    <text evidence="1">The sequence shown here is derived from an EMBL/GenBank/DDBJ whole genome shotgun (WGS) entry which is preliminary data.</text>
</comment>
<evidence type="ECO:0000313" key="2">
    <source>
        <dbReference type="Proteomes" id="UP000614200"/>
    </source>
</evidence>
<dbReference type="EMBL" id="JADKNH010000006">
    <property type="protein sequence ID" value="MBF4693769.1"/>
    <property type="molecule type" value="Genomic_DNA"/>
</dbReference>
<evidence type="ECO:0000313" key="1">
    <source>
        <dbReference type="EMBL" id="MBF4693769.1"/>
    </source>
</evidence>
<keyword evidence="2" id="KW-1185">Reference proteome</keyword>
<name>A0ABR9ZVW9_9FIRM</name>
<organism evidence="1 2">
    <name type="scientific">Fusibacter ferrireducens</name>
    <dbReference type="NCBI Taxonomy" id="2785058"/>
    <lineage>
        <taxon>Bacteria</taxon>
        <taxon>Bacillati</taxon>
        <taxon>Bacillota</taxon>
        <taxon>Clostridia</taxon>
        <taxon>Eubacteriales</taxon>
        <taxon>Eubacteriales Family XII. Incertae Sedis</taxon>
        <taxon>Fusibacter</taxon>
    </lineage>
</organism>
<dbReference type="RefSeq" id="WP_194702005.1">
    <property type="nucleotide sequence ID" value="NZ_JADKNH010000006.1"/>
</dbReference>